<reference evidence="2" key="1">
    <citation type="submission" date="2022-10" db="EMBL/GenBank/DDBJ databases">
        <title>Algoriphagus sp. a novel bacteria isolate from halophytes salicornia europaea.</title>
        <authorList>
            <person name="Peng Y."/>
            <person name="Jiang L."/>
            <person name="Lee J."/>
        </authorList>
    </citation>
    <scope>NUCLEOTIDE SEQUENCE</scope>
    <source>
        <strain evidence="2">TR-M5</strain>
    </source>
</reference>
<evidence type="ECO:0000313" key="2">
    <source>
        <dbReference type="EMBL" id="UZD21781.1"/>
    </source>
</evidence>
<dbReference type="PROSITE" id="PS51257">
    <property type="entry name" value="PROKAR_LIPOPROTEIN"/>
    <property type="match status" value="1"/>
</dbReference>
<dbReference type="Proteomes" id="UP001163156">
    <property type="component" value="Chromosome"/>
</dbReference>
<name>A0ABY6MGL5_9BACT</name>
<evidence type="ECO:0000313" key="3">
    <source>
        <dbReference type="Proteomes" id="UP001163156"/>
    </source>
</evidence>
<proteinExistence type="predicted"/>
<sequence>MKNLIYTALFGSLLIFSSCQDEEIPATMALNIELEHVLAGQALELNGKSFTLPSGEDFTPKKFKYYISNVELRNSFSGETYVEPESYHLISEDGNKSIDLGMVPSSDYDQLVFSIGVDEIANGKTDQTGDLDPNSDMAWNWNTGYKFLVLEGEFTNSKTNERQGLVMHIGTNPNYKTITQPLSGVRAGKATTLTLNSNLDELFLDPNTLEVSELESTTIMFGELAGKVADNYSEGFISIK</sequence>
<protein>
    <recommendedName>
        <fullName evidence="1">Copper-binding protein MbnP-like domain-containing protein</fullName>
    </recommendedName>
</protein>
<dbReference type="InterPro" id="IPR046863">
    <property type="entry name" value="MbnP-like_dom"/>
</dbReference>
<dbReference type="RefSeq" id="WP_264808249.1">
    <property type="nucleotide sequence ID" value="NZ_CP110226.1"/>
</dbReference>
<organism evidence="2 3">
    <name type="scientific">Algoriphagus halophytocola</name>
    <dbReference type="NCBI Taxonomy" id="2991499"/>
    <lineage>
        <taxon>Bacteria</taxon>
        <taxon>Pseudomonadati</taxon>
        <taxon>Bacteroidota</taxon>
        <taxon>Cytophagia</taxon>
        <taxon>Cytophagales</taxon>
        <taxon>Cyclobacteriaceae</taxon>
        <taxon>Algoriphagus</taxon>
    </lineage>
</organism>
<accession>A0ABY6MGL5</accession>
<gene>
    <name evidence="2" type="ORF">OM944_14030</name>
</gene>
<dbReference type="Pfam" id="PF20243">
    <property type="entry name" value="MbnP"/>
    <property type="match status" value="1"/>
</dbReference>
<evidence type="ECO:0000259" key="1">
    <source>
        <dbReference type="Pfam" id="PF20243"/>
    </source>
</evidence>
<keyword evidence="3" id="KW-1185">Reference proteome</keyword>
<dbReference type="EMBL" id="CP110226">
    <property type="protein sequence ID" value="UZD21781.1"/>
    <property type="molecule type" value="Genomic_DNA"/>
</dbReference>
<feature type="domain" description="Copper-binding protein MbnP-like" evidence="1">
    <location>
        <begin position="29"/>
        <end position="214"/>
    </location>
</feature>